<dbReference type="InterPro" id="IPR009664">
    <property type="entry name" value="Ppnp"/>
</dbReference>
<dbReference type="Pfam" id="PF06865">
    <property type="entry name" value="Ppnp"/>
    <property type="match status" value="1"/>
</dbReference>
<dbReference type="PANTHER" id="PTHR36540">
    <property type="entry name" value="PYRIMIDINE/PURINE NUCLEOSIDE PHOSPHORYLASE"/>
    <property type="match status" value="1"/>
</dbReference>
<dbReference type="EMBL" id="CAJPEV010004462">
    <property type="protein sequence ID" value="CAG0901822.1"/>
    <property type="molecule type" value="Genomic_DNA"/>
</dbReference>
<keyword evidence="4" id="KW-1185">Reference proteome</keyword>
<protein>
    <submittedName>
        <fullName evidence="3">Uncharacterized protein</fullName>
    </submittedName>
</protein>
<dbReference type="SUPFAM" id="SSF51182">
    <property type="entry name" value="RmlC-like cupins"/>
    <property type="match status" value="1"/>
</dbReference>
<evidence type="ECO:0000313" key="4">
    <source>
        <dbReference type="Proteomes" id="UP000677054"/>
    </source>
</evidence>
<dbReference type="InterPro" id="IPR014710">
    <property type="entry name" value="RmlC-like_jellyroll"/>
</dbReference>
<dbReference type="OrthoDB" id="8300002at2759"/>
<sequence>MTFDNISVIKTANIFEGGKCVSHTVIFADGSKKTLGVMFPGSLHFDIGSPEVMELIKGVCRVRINGGEWQNMQGGQSFTVPENGNFDMDIQETIHYVCHFG</sequence>
<dbReference type="GO" id="GO:0005829">
    <property type="term" value="C:cytosol"/>
    <property type="evidence" value="ECO:0007669"/>
    <property type="project" value="TreeGrafter"/>
</dbReference>
<proteinExistence type="inferred from homology"/>
<dbReference type="InterPro" id="IPR011051">
    <property type="entry name" value="RmlC_Cupin_sf"/>
</dbReference>
<dbReference type="Gene3D" id="2.60.120.10">
    <property type="entry name" value="Jelly Rolls"/>
    <property type="match status" value="1"/>
</dbReference>
<gene>
    <name evidence="3" type="ORF">DSTB1V02_LOCUS12220</name>
</gene>
<evidence type="ECO:0000313" key="3">
    <source>
        <dbReference type="EMBL" id="CAD7252462.1"/>
    </source>
</evidence>
<evidence type="ECO:0000256" key="1">
    <source>
        <dbReference type="ARBA" id="ARBA00022676"/>
    </source>
</evidence>
<organism evidence="3">
    <name type="scientific">Darwinula stevensoni</name>
    <dbReference type="NCBI Taxonomy" id="69355"/>
    <lineage>
        <taxon>Eukaryota</taxon>
        <taxon>Metazoa</taxon>
        <taxon>Ecdysozoa</taxon>
        <taxon>Arthropoda</taxon>
        <taxon>Crustacea</taxon>
        <taxon>Oligostraca</taxon>
        <taxon>Ostracoda</taxon>
        <taxon>Podocopa</taxon>
        <taxon>Podocopida</taxon>
        <taxon>Darwinulocopina</taxon>
        <taxon>Darwinuloidea</taxon>
        <taxon>Darwinulidae</taxon>
        <taxon>Darwinula</taxon>
    </lineage>
</organism>
<keyword evidence="1" id="KW-0328">Glycosyltransferase</keyword>
<dbReference type="CDD" id="cd20296">
    <property type="entry name" value="cupin_PpnP-like"/>
    <property type="match status" value="1"/>
</dbReference>
<dbReference type="AlphaFoldDB" id="A0A7R9AEX6"/>
<dbReference type="GO" id="GO:0004731">
    <property type="term" value="F:purine-nucleoside phosphorylase activity"/>
    <property type="evidence" value="ECO:0007669"/>
    <property type="project" value="TreeGrafter"/>
</dbReference>
<evidence type="ECO:0000256" key="2">
    <source>
        <dbReference type="ARBA" id="ARBA00022679"/>
    </source>
</evidence>
<accession>A0A7R9AEX6</accession>
<dbReference type="HAMAP" id="MF_01537">
    <property type="entry name" value="Nucleos_phosphorylase_PpnP"/>
    <property type="match status" value="1"/>
</dbReference>
<dbReference type="Proteomes" id="UP000677054">
    <property type="component" value="Unassembled WGS sequence"/>
</dbReference>
<name>A0A7R9AEX6_9CRUS</name>
<dbReference type="PANTHER" id="PTHR36540:SF1">
    <property type="entry name" value="PYRIMIDINE_PURINE NUCLEOSIDE PHOSPHORYLASE"/>
    <property type="match status" value="1"/>
</dbReference>
<dbReference type="GO" id="GO:0016154">
    <property type="term" value="F:pyrimidine-nucleoside phosphorylase activity"/>
    <property type="evidence" value="ECO:0007669"/>
    <property type="project" value="TreeGrafter"/>
</dbReference>
<dbReference type="EMBL" id="LR903979">
    <property type="protein sequence ID" value="CAD7252462.1"/>
    <property type="molecule type" value="Genomic_DNA"/>
</dbReference>
<keyword evidence="2" id="KW-0808">Transferase</keyword>
<reference evidence="3" key="1">
    <citation type="submission" date="2020-11" db="EMBL/GenBank/DDBJ databases">
        <authorList>
            <person name="Tran Van P."/>
        </authorList>
    </citation>
    <scope>NUCLEOTIDE SEQUENCE</scope>
</reference>